<keyword evidence="5" id="KW-1185">Reference proteome</keyword>
<accession>A0ABY2B8E2</accession>
<feature type="domain" description="Glycoside hydrolase family 65 C-terminal" evidence="3">
    <location>
        <begin position="108"/>
        <end position="165"/>
    </location>
</feature>
<keyword evidence="1" id="KW-0326">Glycosidase</keyword>
<keyword evidence="4" id="KW-0378">Hydrolase</keyword>
<dbReference type="InterPro" id="IPR005195">
    <property type="entry name" value="Glyco_hydro_65_M"/>
</dbReference>
<evidence type="ECO:0000313" key="4">
    <source>
        <dbReference type="EMBL" id="TCO11654.1"/>
    </source>
</evidence>
<evidence type="ECO:0000313" key="5">
    <source>
        <dbReference type="Proteomes" id="UP000295818"/>
    </source>
</evidence>
<evidence type="ECO:0000259" key="2">
    <source>
        <dbReference type="Pfam" id="PF03632"/>
    </source>
</evidence>
<dbReference type="PANTHER" id="PTHR11051:SF8">
    <property type="entry name" value="PROTEIN-GLUCOSYLGALACTOSYLHYDROXYLYSINE GLUCOSIDASE"/>
    <property type="match status" value="1"/>
</dbReference>
<sequence>MLLYLLRRRELQELMERLGYRLSAETIRATIEYYLARTCHGSSLSAVVHAWGLAMLDPDRALGFLEQALHSDAGDPSRTGTTAEGIHLGAMAGSADLIQRCFTGLGATNDVLRFGPHWPGKLGTLRMVMRYRGHRIVAEVSATGVTLTVDPGPGPAIAVRCSGRTRLVKPGESCTWPTRGT</sequence>
<dbReference type="SUPFAM" id="SSF48208">
    <property type="entry name" value="Six-hairpin glycosidases"/>
    <property type="match status" value="1"/>
</dbReference>
<evidence type="ECO:0000259" key="3">
    <source>
        <dbReference type="Pfam" id="PF03633"/>
    </source>
</evidence>
<dbReference type="InterPro" id="IPR005194">
    <property type="entry name" value="Glyco_hydro_65_C"/>
</dbReference>
<feature type="domain" description="Glycoside hydrolase family 65 central catalytic" evidence="2">
    <location>
        <begin position="15"/>
        <end position="94"/>
    </location>
</feature>
<gene>
    <name evidence="4" type="ORF">EV644_12922</name>
</gene>
<dbReference type="PANTHER" id="PTHR11051">
    <property type="entry name" value="GLYCOSYL HYDROLASE-RELATED"/>
    <property type="match status" value="1"/>
</dbReference>
<proteinExistence type="predicted"/>
<dbReference type="InterPro" id="IPR012341">
    <property type="entry name" value="6hp_glycosidase-like_sf"/>
</dbReference>
<protein>
    <submittedName>
        <fullName evidence="4">Glycosyl hydrolase family 65</fullName>
    </submittedName>
</protein>
<comment type="caution">
    <text evidence="4">The sequence shown here is derived from an EMBL/GenBank/DDBJ whole genome shotgun (WGS) entry which is preliminary data.</text>
</comment>
<dbReference type="Gene3D" id="1.50.10.10">
    <property type="match status" value="1"/>
</dbReference>
<dbReference type="Gene3D" id="2.60.420.10">
    <property type="entry name" value="Maltose phosphorylase, domain 3"/>
    <property type="match status" value="1"/>
</dbReference>
<organism evidence="4 5">
    <name type="scientific">Kribbella orskensis</name>
    <dbReference type="NCBI Taxonomy" id="2512216"/>
    <lineage>
        <taxon>Bacteria</taxon>
        <taxon>Bacillati</taxon>
        <taxon>Actinomycetota</taxon>
        <taxon>Actinomycetes</taxon>
        <taxon>Propionibacteriales</taxon>
        <taxon>Kribbellaceae</taxon>
        <taxon>Kribbella</taxon>
    </lineage>
</organism>
<reference evidence="4 5" key="1">
    <citation type="journal article" date="2015" name="Stand. Genomic Sci.">
        <title>Genomic Encyclopedia of Bacterial and Archaeal Type Strains, Phase III: the genomes of soil and plant-associated and newly described type strains.</title>
        <authorList>
            <person name="Whitman W.B."/>
            <person name="Woyke T."/>
            <person name="Klenk H.P."/>
            <person name="Zhou Y."/>
            <person name="Lilburn T.G."/>
            <person name="Beck B.J."/>
            <person name="De Vos P."/>
            <person name="Vandamme P."/>
            <person name="Eisen J.A."/>
            <person name="Garrity G."/>
            <person name="Hugenholtz P."/>
            <person name="Kyrpides N.C."/>
        </authorList>
    </citation>
    <scope>NUCLEOTIDE SEQUENCE [LARGE SCALE GENOMIC DNA]</scope>
    <source>
        <strain evidence="4 5">VKM Ac-2538</strain>
    </source>
</reference>
<dbReference type="Pfam" id="PF03632">
    <property type="entry name" value="Glyco_hydro_65m"/>
    <property type="match status" value="1"/>
</dbReference>
<dbReference type="Proteomes" id="UP000295818">
    <property type="component" value="Unassembled WGS sequence"/>
</dbReference>
<name>A0ABY2B8E2_9ACTN</name>
<dbReference type="InterPro" id="IPR008928">
    <property type="entry name" value="6-hairpin_glycosidase_sf"/>
</dbReference>
<dbReference type="Pfam" id="PF03633">
    <property type="entry name" value="Glyco_hydro_65C"/>
    <property type="match status" value="1"/>
</dbReference>
<dbReference type="GO" id="GO:0016787">
    <property type="term" value="F:hydrolase activity"/>
    <property type="evidence" value="ECO:0007669"/>
    <property type="project" value="UniProtKB-KW"/>
</dbReference>
<evidence type="ECO:0000256" key="1">
    <source>
        <dbReference type="ARBA" id="ARBA00023295"/>
    </source>
</evidence>
<dbReference type="EMBL" id="SLWM01000029">
    <property type="protein sequence ID" value="TCO11654.1"/>
    <property type="molecule type" value="Genomic_DNA"/>
</dbReference>